<dbReference type="PANTHER" id="PTHR30012">
    <property type="entry name" value="GENERAL SECRETION PATHWAY PROTEIN"/>
    <property type="match status" value="1"/>
</dbReference>
<organism evidence="12 13">
    <name type="scientific">Solimonas fluminis</name>
    <dbReference type="NCBI Taxonomy" id="2086571"/>
    <lineage>
        <taxon>Bacteria</taxon>
        <taxon>Pseudomonadati</taxon>
        <taxon>Pseudomonadota</taxon>
        <taxon>Gammaproteobacteria</taxon>
        <taxon>Nevskiales</taxon>
        <taxon>Nevskiaceae</taxon>
        <taxon>Solimonas</taxon>
    </lineage>
</organism>
<evidence type="ECO:0000256" key="6">
    <source>
        <dbReference type="ARBA" id="ARBA00022692"/>
    </source>
</evidence>
<dbReference type="InterPro" id="IPR001992">
    <property type="entry name" value="T2SS_GspF/T4SS_PilC_CS"/>
</dbReference>
<comment type="caution">
    <text evidence="12">The sequence shown here is derived from an EMBL/GenBank/DDBJ whole genome shotgun (WGS) entry which is preliminary data.</text>
</comment>
<dbReference type="EMBL" id="PSNW01000003">
    <property type="protein sequence ID" value="PPE74661.1"/>
    <property type="molecule type" value="Genomic_DNA"/>
</dbReference>
<dbReference type="PRINTS" id="PR00812">
    <property type="entry name" value="BCTERIALGSPF"/>
</dbReference>
<comment type="similarity">
    <text evidence="2 9">Belongs to the GSP F family.</text>
</comment>
<evidence type="ECO:0000256" key="5">
    <source>
        <dbReference type="ARBA" id="ARBA00022519"/>
    </source>
</evidence>
<keyword evidence="8 10" id="KW-0472">Membrane</keyword>
<gene>
    <name evidence="12" type="ORF">C3942_07835</name>
</gene>
<evidence type="ECO:0000256" key="1">
    <source>
        <dbReference type="ARBA" id="ARBA00004429"/>
    </source>
</evidence>
<keyword evidence="6 9" id="KW-0812">Transmembrane</keyword>
<evidence type="ECO:0000256" key="7">
    <source>
        <dbReference type="ARBA" id="ARBA00022989"/>
    </source>
</evidence>
<dbReference type="PANTHER" id="PTHR30012:SF7">
    <property type="entry name" value="PROTEIN TRANSPORT PROTEIN HOFC HOMOLOG"/>
    <property type="match status" value="1"/>
</dbReference>
<keyword evidence="13" id="KW-1185">Reference proteome</keyword>
<evidence type="ECO:0000259" key="11">
    <source>
        <dbReference type="Pfam" id="PF00482"/>
    </source>
</evidence>
<keyword evidence="7 10" id="KW-1133">Transmembrane helix</keyword>
<dbReference type="GO" id="GO:0015628">
    <property type="term" value="P:protein secretion by the type II secretion system"/>
    <property type="evidence" value="ECO:0007669"/>
    <property type="project" value="TreeGrafter"/>
</dbReference>
<sequence length="417" mass="45689">MAQAAASKARTAKVEVVKEHTFKWEGVDRKGQRVKGQSVGPSESMIKTQLRKQGVNPISVRKQSELFSASRKKAIKAVDIAIFSRQMATMMAAGVPLVQALEIVGRGHENPSMAEMILGIKTHVESGNSFALSLAKYPLYFDDLFVNLVDAGEKSGALETLLEKIATYKEKTEAIKKKVKKALTYPAAVIVVAFIVTGILLYFVVPTFAELFQSFGADLPAFTKMVISLSEFIQAKWWLILGIVGGTGYGFYEGKRRSRNFRRFLDRVMLKIPVVGEILYKSAIARFNRTLSTMFAAGVPLVEAMESVAKASGNIVFEEAIYQMRDRVSTGQQLQLSMQQSGLFPNMAVQMVAIGEESGALDEMCAKVADFYEAEVDAMVDALSSLLEPMIMAFLGVVVGGLVTAMYLPIFKLGQAI</sequence>
<feature type="transmembrane region" description="Helical" evidence="10">
    <location>
        <begin position="183"/>
        <end position="205"/>
    </location>
</feature>
<name>A0A2S5TI67_9GAMM</name>
<proteinExistence type="inferred from homology"/>
<keyword evidence="5" id="KW-0997">Cell inner membrane</keyword>
<dbReference type="InterPro" id="IPR042094">
    <property type="entry name" value="T2SS_GspF_sf"/>
</dbReference>
<dbReference type="RefSeq" id="WP_104229818.1">
    <property type="nucleotide sequence ID" value="NZ_PSNW01000003.1"/>
</dbReference>
<evidence type="ECO:0000256" key="2">
    <source>
        <dbReference type="ARBA" id="ARBA00005745"/>
    </source>
</evidence>
<feature type="transmembrane region" description="Helical" evidence="10">
    <location>
        <begin position="391"/>
        <end position="411"/>
    </location>
</feature>
<dbReference type="Gene3D" id="1.20.81.30">
    <property type="entry name" value="Type II secretion system (T2SS), domain F"/>
    <property type="match status" value="2"/>
</dbReference>
<evidence type="ECO:0000256" key="10">
    <source>
        <dbReference type="SAM" id="Phobius"/>
    </source>
</evidence>
<evidence type="ECO:0000313" key="13">
    <source>
        <dbReference type="Proteomes" id="UP000238220"/>
    </source>
</evidence>
<dbReference type="Proteomes" id="UP000238220">
    <property type="component" value="Unassembled WGS sequence"/>
</dbReference>
<keyword evidence="4" id="KW-1003">Cell membrane</keyword>
<feature type="domain" description="Type II secretion system protein GspF" evidence="11">
    <location>
        <begin position="289"/>
        <end position="409"/>
    </location>
</feature>
<dbReference type="FunFam" id="1.20.81.30:FF:000001">
    <property type="entry name" value="Type II secretion system protein F"/>
    <property type="match status" value="2"/>
</dbReference>
<evidence type="ECO:0000256" key="9">
    <source>
        <dbReference type="RuleBase" id="RU003923"/>
    </source>
</evidence>
<accession>A0A2S5TI67</accession>
<protein>
    <submittedName>
        <fullName evidence="12">Type II secretion system protein F</fullName>
    </submittedName>
</protein>
<keyword evidence="3 9" id="KW-0813">Transport</keyword>
<dbReference type="AlphaFoldDB" id="A0A2S5TI67"/>
<evidence type="ECO:0000313" key="12">
    <source>
        <dbReference type="EMBL" id="PPE74661.1"/>
    </source>
</evidence>
<feature type="domain" description="Type II secretion system protein GspF" evidence="11">
    <location>
        <begin position="83"/>
        <end position="206"/>
    </location>
</feature>
<dbReference type="PROSITE" id="PS00874">
    <property type="entry name" value="T2SP_F"/>
    <property type="match status" value="1"/>
</dbReference>
<dbReference type="GO" id="GO:0005886">
    <property type="term" value="C:plasma membrane"/>
    <property type="evidence" value="ECO:0007669"/>
    <property type="project" value="UniProtKB-SubCell"/>
</dbReference>
<dbReference type="InterPro" id="IPR003004">
    <property type="entry name" value="GspF/PilC"/>
</dbReference>
<reference evidence="12 13" key="1">
    <citation type="submission" date="2018-02" db="EMBL/GenBank/DDBJ databases">
        <title>Genome sequencing of Solimonas sp. HR-BB.</title>
        <authorList>
            <person name="Lee Y."/>
            <person name="Jeon C.O."/>
        </authorList>
    </citation>
    <scope>NUCLEOTIDE SEQUENCE [LARGE SCALE GENOMIC DNA]</scope>
    <source>
        <strain evidence="12 13">HR-BB</strain>
    </source>
</reference>
<dbReference type="Pfam" id="PF00482">
    <property type="entry name" value="T2SSF"/>
    <property type="match status" value="2"/>
</dbReference>
<feature type="transmembrane region" description="Helical" evidence="10">
    <location>
        <begin position="235"/>
        <end position="252"/>
    </location>
</feature>
<comment type="subcellular location">
    <subcellularLocation>
        <location evidence="1 9">Cell inner membrane</location>
        <topology evidence="1 9">Multi-pass membrane protein</topology>
    </subcellularLocation>
</comment>
<dbReference type="InterPro" id="IPR018076">
    <property type="entry name" value="T2SS_GspF_dom"/>
</dbReference>
<evidence type="ECO:0000256" key="3">
    <source>
        <dbReference type="ARBA" id="ARBA00022448"/>
    </source>
</evidence>
<evidence type="ECO:0000256" key="4">
    <source>
        <dbReference type="ARBA" id="ARBA00022475"/>
    </source>
</evidence>
<dbReference type="OrthoDB" id="9805682at2"/>
<evidence type="ECO:0000256" key="8">
    <source>
        <dbReference type="ARBA" id="ARBA00023136"/>
    </source>
</evidence>